<dbReference type="Gene3D" id="3.40.50.1820">
    <property type="entry name" value="alpha/beta hydrolase"/>
    <property type="match status" value="1"/>
</dbReference>
<dbReference type="RefSeq" id="XP_003668360.1">
    <property type="nucleotide sequence ID" value="XM_003668312.1"/>
</dbReference>
<evidence type="ECO:0000313" key="3">
    <source>
        <dbReference type="EMBL" id="CCD23117.1"/>
    </source>
</evidence>
<dbReference type="GeneID" id="11498300"/>
<dbReference type="AlphaFoldDB" id="G0W5Q6"/>
<keyword evidence="4" id="KW-1185">Reference proteome</keyword>
<sequence>MHLKSLLFIVNICTILPIRLLYCYLVILIKYKRSLRGTICTRTFMRESFILTSDDAFAEVINPLLNWCVSYLCGKPETLQYCTTTEDRLIFDKELGLTEIDTIIDVKYRWFKMPDGFDPRNDDILIYFHGGGYAVAMSPSTLTFLGNLSKKFPKLAIIMLDYSLTLGPDSKKFPAQLLEGLGIYDYVINTLHCENVILMGESSGGNLELALLNYLITNTTIPLPKKAVLISPWANPSKMDRYNKRQEKELEMLDCVTFDGSIDFKDRLLGPELRNECLPLVDILYHFDPKVWYKILDVCSIYVTYGKDEILRPQIEHLIDKFADTHPDKFNEITDVSGYEGGCHIEPLLVSDKNMDSWSQHGAVSGILQFIEK</sequence>
<gene>
    <name evidence="3" type="primary">NDAI0B00830</name>
    <name evidence="3" type="ordered locus">NDAI_0B00830</name>
</gene>
<name>G0W5Q6_NAUDC</name>
<dbReference type="HOGENOM" id="CLU_067868_0_0_1"/>
<reference evidence="3 4" key="1">
    <citation type="journal article" date="2011" name="Proc. Natl. Acad. Sci. U.S.A.">
        <title>Evolutionary erosion of yeast sex chromosomes by mating-type switching accidents.</title>
        <authorList>
            <person name="Gordon J.L."/>
            <person name="Armisen D."/>
            <person name="Proux-Wera E."/>
            <person name="Oheigeartaigh S.S."/>
            <person name="Byrne K.P."/>
            <person name="Wolfe K.H."/>
        </authorList>
    </citation>
    <scope>NUCLEOTIDE SEQUENCE [LARGE SCALE GENOMIC DNA]</scope>
    <source>
        <strain evidence="4">ATCC 10597 / BCRC 20456 / CBS 421 / NBRC 0211 / NRRL Y-12639</strain>
    </source>
</reference>
<keyword evidence="2" id="KW-1133">Transmembrane helix</keyword>
<dbReference type="OMA" id="YGKVFTR"/>
<dbReference type="PANTHER" id="PTHR48081:SF31">
    <property type="entry name" value="STERYL ACETYL HYDROLASE MUG81-RELATED"/>
    <property type="match status" value="1"/>
</dbReference>
<keyword evidence="2" id="KW-0472">Membrane</keyword>
<evidence type="ECO:0008006" key="5">
    <source>
        <dbReference type="Google" id="ProtNLM"/>
    </source>
</evidence>
<accession>G0W5Q6</accession>
<protein>
    <recommendedName>
        <fullName evidence="5">Alpha/beta hydrolase fold-3 domain-containing protein</fullName>
    </recommendedName>
</protein>
<dbReference type="InterPro" id="IPR029058">
    <property type="entry name" value="AB_hydrolase_fold"/>
</dbReference>
<keyword evidence="2" id="KW-0812">Transmembrane</keyword>
<feature type="transmembrane region" description="Helical" evidence="2">
    <location>
        <begin position="6"/>
        <end position="29"/>
    </location>
</feature>
<dbReference type="Pfam" id="PF10340">
    <property type="entry name" value="Say1_Mug180"/>
    <property type="match status" value="1"/>
</dbReference>
<keyword evidence="1" id="KW-0378">Hydrolase</keyword>
<dbReference type="Proteomes" id="UP000000689">
    <property type="component" value="Chromosome 2"/>
</dbReference>
<dbReference type="InterPro" id="IPR050300">
    <property type="entry name" value="GDXG_lipolytic_enzyme"/>
</dbReference>
<dbReference type="EMBL" id="HE580268">
    <property type="protein sequence ID" value="CCD23117.1"/>
    <property type="molecule type" value="Genomic_DNA"/>
</dbReference>
<evidence type="ECO:0000256" key="1">
    <source>
        <dbReference type="ARBA" id="ARBA00022801"/>
    </source>
</evidence>
<dbReference type="STRING" id="1071378.G0W5Q6"/>
<evidence type="ECO:0000256" key="2">
    <source>
        <dbReference type="SAM" id="Phobius"/>
    </source>
</evidence>
<dbReference type="OrthoDB" id="2152029at2759"/>
<evidence type="ECO:0000313" key="4">
    <source>
        <dbReference type="Proteomes" id="UP000000689"/>
    </source>
</evidence>
<dbReference type="SUPFAM" id="SSF53474">
    <property type="entry name" value="alpha/beta-Hydrolases"/>
    <property type="match status" value="1"/>
</dbReference>
<organism evidence="3 4">
    <name type="scientific">Naumovozyma dairenensis (strain ATCC 10597 / BCRC 20456 / CBS 421 / NBRC 0211 / NRRL Y-12639)</name>
    <name type="common">Saccharomyces dairenensis</name>
    <dbReference type="NCBI Taxonomy" id="1071378"/>
    <lineage>
        <taxon>Eukaryota</taxon>
        <taxon>Fungi</taxon>
        <taxon>Dikarya</taxon>
        <taxon>Ascomycota</taxon>
        <taxon>Saccharomycotina</taxon>
        <taxon>Saccharomycetes</taxon>
        <taxon>Saccharomycetales</taxon>
        <taxon>Saccharomycetaceae</taxon>
        <taxon>Naumovozyma</taxon>
    </lineage>
</organism>
<dbReference type="PANTHER" id="PTHR48081">
    <property type="entry name" value="AB HYDROLASE SUPERFAMILY PROTEIN C4A8.06C"/>
    <property type="match status" value="1"/>
</dbReference>
<dbReference type="KEGG" id="ndi:NDAI_0B00830"/>
<dbReference type="eggNOG" id="KOG1515">
    <property type="taxonomic scope" value="Eukaryota"/>
</dbReference>
<proteinExistence type="predicted"/>
<dbReference type="GO" id="GO:0016787">
    <property type="term" value="F:hydrolase activity"/>
    <property type="evidence" value="ECO:0007669"/>
    <property type="project" value="UniProtKB-KW"/>
</dbReference>
<dbReference type="InterPro" id="IPR019436">
    <property type="entry name" value="Say1-like"/>
</dbReference>